<dbReference type="PANTHER" id="PTHR31816:SF3">
    <property type="entry name" value="MICOS COMPLEX SUBUNIT MIC13"/>
    <property type="match status" value="1"/>
</dbReference>
<keyword evidence="6 8" id="KW-0496">Mitochondrion</keyword>
<protein>
    <recommendedName>
        <fullName evidence="8">MICOS complex subunit MIC13</fullName>
    </recommendedName>
</protein>
<accession>A0AAD8EBX0</accession>
<comment type="caution">
    <text evidence="9">The sequence shown here is derived from an EMBL/GenBank/DDBJ whole genome shotgun (WGS) entry which is preliminary data.</text>
</comment>
<comment type="similarity">
    <text evidence="2 8">Belongs to the MICOS complex subunit Mic13 family.</text>
</comment>
<comment type="subunit">
    <text evidence="8">Component of the mitochondrial contact site and cristae organizing system (MICOS) complex.</text>
</comment>
<dbReference type="PANTHER" id="PTHR31816">
    <property type="entry name" value="MICOS COMPLEX SUBUNIT MIC13"/>
    <property type="match status" value="1"/>
</dbReference>
<dbReference type="GO" id="GO:0044284">
    <property type="term" value="C:mitochondrial crista junction"/>
    <property type="evidence" value="ECO:0007669"/>
    <property type="project" value="TreeGrafter"/>
</dbReference>
<name>A0AAD8EBX0_DIPPU</name>
<organism evidence="9 10">
    <name type="scientific">Diploptera punctata</name>
    <name type="common">Pacific beetle cockroach</name>
    <dbReference type="NCBI Taxonomy" id="6984"/>
    <lineage>
        <taxon>Eukaryota</taxon>
        <taxon>Metazoa</taxon>
        <taxon>Ecdysozoa</taxon>
        <taxon>Arthropoda</taxon>
        <taxon>Hexapoda</taxon>
        <taxon>Insecta</taxon>
        <taxon>Pterygota</taxon>
        <taxon>Neoptera</taxon>
        <taxon>Polyneoptera</taxon>
        <taxon>Dictyoptera</taxon>
        <taxon>Blattodea</taxon>
        <taxon>Blaberoidea</taxon>
        <taxon>Blaberidae</taxon>
        <taxon>Diplopterinae</taxon>
        <taxon>Diploptera</taxon>
    </lineage>
</organism>
<dbReference type="InterPro" id="IPR026769">
    <property type="entry name" value="Mic13"/>
</dbReference>
<evidence type="ECO:0000256" key="2">
    <source>
        <dbReference type="ARBA" id="ARBA00006771"/>
    </source>
</evidence>
<evidence type="ECO:0000256" key="3">
    <source>
        <dbReference type="ARBA" id="ARBA00022692"/>
    </source>
</evidence>
<comment type="subcellular location">
    <subcellularLocation>
        <location evidence="1 8">Mitochondrion inner membrane</location>
        <topology evidence="1 8">Single-pass membrane protein</topology>
    </subcellularLocation>
</comment>
<dbReference type="AlphaFoldDB" id="A0AAD8EBX0"/>
<comment type="function">
    <text evidence="8">Component of the MICOS complex, a large protein complex of the mitochondrial inner membrane that plays crucial roles in the maintenance of crista junctions, inner membrane architecture, and formation of contact sites to the outer membrane.</text>
</comment>
<gene>
    <name evidence="9" type="ORF">L9F63_021016</name>
</gene>
<evidence type="ECO:0000256" key="4">
    <source>
        <dbReference type="ARBA" id="ARBA00022792"/>
    </source>
</evidence>
<evidence type="ECO:0000256" key="1">
    <source>
        <dbReference type="ARBA" id="ARBA00004434"/>
    </source>
</evidence>
<keyword evidence="7" id="KW-0472">Membrane</keyword>
<evidence type="ECO:0000256" key="7">
    <source>
        <dbReference type="ARBA" id="ARBA00023136"/>
    </source>
</evidence>
<keyword evidence="10" id="KW-1185">Reference proteome</keyword>
<evidence type="ECO:0000256" key="5">
    <source>
        <dbReference type="ARBA" id="ARBA00022989"/>
    </source>
</evidence>
<reference evidence="9" key="2">
    <citation type="submission" date="2023-05" db="EMBL/GenBank/DDBJ databases">
        <authorList>
            <person name="Fouks B."/>
        </authorList>
    </citation>
    <scope>NUCLEOTIDE SEQUENCE</scope>
    <source>
        <strain evidence="9">Stay&amp;Tobe</strain>
        <tissue evidence="9">Testes</tissue>
    </source>
</reference>
<keyword evidence="4 8" id="KW-0999">Mitochondrion inner membrane</keyword>
<sequence length="233" mass="26829">MLEIVKYSFQTTRGLKQYKEVSHVFYSTSNKVSKIRTINPADRLCVKNPPTKFLVKTDHLKNPCAKPKVEYYQPPRATPIYICKPQDLKKIVQPSPCKCPAKRPPKSILQVIRETIWFGMKLGVAGAVVYVTIDYGLWGSSEETSCLYSKMYYHLQLLLNNECEEDPQVPRLDVVTHSAGRAWNKGVSKVCETLWYVPKTIIQCVKDFIWTEKAIKEQRVMDMSKPKDGYSCR</sequence>
<dbReference type="GO" id="GO:0061617">
    <property type="term" value="C:MICOS complex"/>
    <property type="evidence" value="ECO:0007669"/>
    <property type="project" value="UniProtKB-UniRule"/>
</dbReference>
<keyword evidence="5" id="KW-1133">Transmembrane helix</keyword>
<evidence type="ECO:0000256" key="8">
    <source>
        <dbReference type="RuleBase" id="RU363009"/>
    </source>
</evidence>
<dbReference type="Proteomes" id="UP001233999">
    <property type="component" value="Unassembled WGS sequence"/>
</dbReference>
<dbReference type="GO" id="GO:0042407">
    <property type="term" value="P:cristae formation"/>
    <property type="evidence" value="ECO:0007669"/>
    <property type="project" value="TreeGrafter"/>
</dbReference>
<evidence type="ECO:0000313" key="9">
    <source>
        <dbReference type="EMBL" id="KAJ9584638.1"/>
    </source>
</evidence>
<evidence type="ECO:0000256" key="6">
    <source>
        <dbReference type="ARBA" id="ARBA00023128"/>
    </source>
</evidence>
<evidence type="ECO:0000313" key="10">
    <source>
        <dbReference type="Proteomes" id="UP001233999"/>
    </source>
</evidence>
<proteinExistence type="inferred from homology"/>
<keyword evidence="3" id="KW-0812">Transmembrane</keyword>
<dbReference type="EMBL" id="JASPKZ010007380">
    <property type="protein sequence ID" value="KAJ9584638.1"/>
    <property type="molecule type" value="Genomic_DNA"/>
</dbReference>
<dbReference type="Pfam" id="PF15884">
    <property type="entry name" value="QIL1"/>
    <property type="match status" value="1"/>
</dbReference>
<reference evidence="9" key="1">
    <citation type="journal article" date="2023" name="IScience">
        <title>Live-bearing cockroach genome reveals convergent evolutionary mechanisms linked to viviparity in insects and beyond.</title>
        <authorList>
            <person name="Fouks B."/>
            <person name="Harrison M.C."/>
            <person name="Mikhailova A.A."/>
            <person name="Marchal E."/>
            <person name="English S."/>
            <person name="Carruthers M."/>
            <person name="Jennings E.C."/>
            <person name="Chiamaka E.L."/>
            <person name="Frigard R.A."/>
            <person name="Pippel M."/>
            <person name="Attardo G.M."/>
            <person name="Benoit J.B."/>
            <person name="Bornberg-Bauer E."/>
            <person name="Tobe S.S."/>
        </authorList>
    </citation>
    <scope>NUCLEOTIDE SEQUENCE</scope>
    <source>
        <strain evidence="9">Stay&amp;Tobe</strain>
    </source>
</reference>